<feature type="transmembrane region" description="Helical" evidence="1">
    <location>
        <begin position="314"/>
        <end position="335"/>
    </location>
</feature>
<feature type="transmembrane region" description="Helical" evidence="1">
    <location>
        <begin position="258"/>
        <end position="280"/>
    </location>
</feature>
<dbReference type="PANTHER" id="PTHR37305">
    <property type="entry name" value="INTEGRAL MEMBRANE PROTEIN-RELATED"/>
    <property type="match status" value="1"/>
</dbReference>
<feature type="transmembrane region" description="Helical" evidence="1">
    <location>
        <begin position="18"/>
        <end position="37"/>
    </location>
</feature>
<keyword evidence="1" id="KW-0812">Transmembrane</keyword>
<dbReference type="PANTHER" id="PTHR37305:SF1">
    <property type="entry name" value="MEMBRANE PROTEIN"/>
    <property type="match status" value="1"/>
</dbReference>
<reference evidence="2 3" key="1">
    <citation type="submission" date="2020-02" db="EMBL/GenBank/DDBJ databases">
        <title>Genome assembly of a novel Clostridium senegalense strain.</title>
        <authorList>
            <person name="Gupta T.B."/>
            <person name="Jauregui R."/>
            <person name="Maclean P."/>
            <person name="Nawarathana A."/>
            <person name="Brightwell G."/>
        </authorList>
    </citation>
    <scope>NUCLEOTIDE SEQUENCE [LARGE SCALE GENOMIC DNA]</scope>
    <source>
        <strain evidence="2 3">AGRFS4</strain>
    </source>
</reference>
<dbReference type="Proteomes" id="UP000481872">
    <property type="component" value="Unassembled WGS sequence"/>
</dbReference>
<feature type="transmembrane region" description="Helical" evidence="1">
    <location>
        <begin position="347"/>
        <end position="367"/>
    </location>
</feature>
<protein>
    <submittedName>
        <fullName evidence="2">ABC transporter permease subunit</fullName>
    </submittedName>
</protein>
<sequence>MWSLIRNEIRKMISKKRFIVVLSMTFGLVALATFGAYKNIGYELPKKRAERLKESINYYEEKKKYALENNQIVKAERYGIWVEEDKNELAIKEELLDNSIPCKDRLKKEIEFLNKRKGEGATPSLDTEIQKLNDEISEKQYYLDNDLEYDYNSDGTAFIALPSLLKTIDRLFIIVIIGILASDIISGENDPATIKMLLTKPVSRGKVLISKFLTVVFMSNGIVLILEFMAFIFLGLILGFGDPSAPIAVGTKYKMDMALVENTGQSISAVIGSSYLVTTWEFTIKALILQIFLITATVSFCFLMSTLIKNSSVSTGVSFISMLILLCITVKITLLSEQGLPNILNRVLPFIFTSYFDITSVIRGNWAGELICPLITYKFSLFILTAWIIVCYLISHFNFVKKDII</sequence>
<feature type="transmembrane region" description="Helical" evidence="1">
    <location>
        <begin position="379"/>
        <end position="400"/>
    </location>
</feature>
<feature type="transmembrane region" description="Helical" evidence="1">
    <location>
        <begin position="287"/>
        <end position="308"/>
    </location>
</feature>
<evidence type="ECO:0000256" key="1">
    <source>
        <dbReference type="SAM" id="Phobius"/>
    </source>
</evidence>
<dbReference type="Pfam" id="PF12679">
    <property type="entry name" value="ABC2_membrane_2"/>
    <property type="match status" value="1"/>
</dbReference>
<dbReference type="GO" id="GO:0005886">
    <property type="term" value="C:plasma membrane"/>
    <property type="evidence" value="ECO:0007669"/>
    <property type="project" value="UniProtKB-SubCell"/>
</dbReference>
<dbReference type="RefSeq" id="WP_061994661.1">
    <property type="nucleotide sequence ID" value="NZ_JAAGPU010000020.1"/>
</dbReference>
<keyword evidence="1" id="KW-0472">Membrane</keyword>
<name>A0A6M0H5D2_9CLOT</name>
<keyword evidence="3" id="KW-1185">Reference proteome</keyword>
<dbReference type="EMBL" id="JAAGPU010000020">
    <property type="protein sequence ID" value="NEU05464.1"/>
    <property type="molecule type" value="Genomic_DNA"/>
</dbReference>
<comment type="caution">
    <text evidence="2">The sequence shown here is derived from an EMBL/GenBank/DDBJ whole genome shotgun (WGS) entry which is preliminary data.</text>
</comment>
<accession>A0A6M0H5D2</accession>
<keyword evidence="1" id="KW-1133">Transmembrane helix</keyword>
<dbReference type="AlphaFoldDB" id="A0A6M0H5D2"/>
<dbReference type="GO" id="GO:0140359">
    <property type="term" value="F:ABC-type transporter activity"/>
    <property type="evidence" value="ECO:0007669"/>
    <property type="project" value="InterPro"/>
</dbReference>
<gene>
    <name evidence="2" type="ORF">G3M99_11495</name>
</gene>
<evidence type="ECO:0000313" key="3">
    <source>
        <dbReference type="Proteomes" id="UP000481872"/>
    </source>
</evidence>
<proteinExistence type="predicted"/>
<organism evidence="2 3">
    <name type="scientific">Clostridium senegalense</name>
    <dbReference type="NCBI Taxonomy" id="1465809"/>
    <lineage>
        <taxon>Bacteria</taxon>
        <taxon>Bacillati</taxon>
        <taxon>Bacillota</taxon>
        <taxon>Clostridia</taxon>
        <taxon>Eubacteriales</taxon>
        <taxon>Clostridiaceae</taxon>
        <taxon>Clostridium</taxon>
    </lineage>
</organism>
<evidence type="ECO:0000313" key="2">
    <source>
        <dbReference type="EMBL" id="NEU05464.1"/>
    </source>
</evidence>
<feature type="transmembrane region" description="Helical" evidence="1">
    <location>
        <begin position="208"/>
        <end position="238"/>
    </location>
</feature>